<evidence type="ECO:0000313" key="2">
    <source>
        <dbReference type="Proteomes" id="UP000092460"/>
    </source>
</evidence>
<dbReference type="Gene3D" id="1.20.910.10">
    <property type="entry name" value="Heme oxygenase-like"/>
    <property type="match status" value="1"/>
</dbReference>
<proteinExistence type="predicted"/>
<sequence>MYMALMSGGQLLQKTRMMALPICPDGCAATYFPEKISDLKANLRTILNKYYGNFDEQTKAVIYNSDVLRSVKGVN</sequence>
<reference evidence="2" key="1">
    <citation type="submission" date="2015-01" db="EMBL/GenBank/DDBJ databases">
        <authorList>
            <person name="Aksoy S."/>
            <person name="Warren W."/>
            <person name="Wilson R.K."/>
        </authorList>
    </citation>
    <scope>NUCLEOTIDE SEQUENCE [LARGE SCALE GENOMIC DNA]</scope>
    <source>
        <strain evidence="2">IAEA</strain>
    </source>
</reference>
<reference evidence="1" key="2">
    <citation type="submission" date="2020-05" db="UniProtKB">
        <authorList>
            <consortium name="EnsemblMetazoa"/>
        </authorList>
    </citation>
    <scope>IDENTIFICATION</scope>
    <source>
        <strain evidence="1">IAEA</strain>
    </source>
</reference>
<accession>A0A1B0ATT5</accession>
<dbReference type="STRING" id="67801.A0A1B0ATT5"/>
<dbReference type="AlphaFoldDB" id="A0A1B0ATT5"/>
<organism evidence="1 2">
    <name type="scientific">Glossina palpalis gambiensis</name>
    <dbReference type="NCBI Taxonomy" id="67801"/>
    <lineage>
        <taxon>Eukaryota</taxon>
        <taxon>Metazoa</taxon>
        <taxon>Ecdysozoa</taxon>
        <taxon>Arthropoda</taxon>
        <taxon>Hexapoda</taxon>
        <taxon>Insecta</taxon>
        <taxon>Pterygota</taxon>
        <taxon>Neoptera</taxon>
        <taxon>Endopterygota</taxon>
        <taxon>Diptera</taxon>
        <taxon>Brachycera</taxon>
        <taxon>Muscomorpha</taxon>
        <taxon>Hippoboscoidea</taxon>
        <taxon>Glossinidae</taxon>
        <taxon>Glossina</taxon>
    </lineage>
</organism>
<dbReference type="InterPro" id="IPR016084">
    <property type="entry name" value="Haem_Oase-like_multi-hlx"/>
</dbReference>
<protein>
    <submittedName>
        <fullName evidence="1">Uncharacterized protein</fullName>
    </submittedName>
</protein>
<dbReference type="VEuPathDB" id="VectorBase:GPPI008296"/>
<dbReference type="EMBL" id="JXJN01003439">
    <property type="status" value="NOT_ANNOTATED_CDS"/>
    <property type="molecule type" value="Genomic_DNA"/>
</dbReference>
<name>A0A1B0ATT5_9MUSC</name>
<keyword evidence="2" id="KW-1185">Reference proteome</keyword>
<dbReference type="EnsemblMetazoa" id="GPPI008296-RA">
    <property type="protein sequence ID" value="GPPI008296-PA"/>
    <property type="gene ID" value="GPPI008296"/>
</dbReference>
<dbReference type="Proteomes" id="UP000092460">
    <property type="component" value="Unassembled WGS sequence"/>
</dbReference>
<evidence type="ECO:0000313" key="1">
    <source>
        <dbReference type="EnsemblMetazoa" id="GPPI008296-PA"/>
    </source>
</evidence>